<dbReference type="AlphaFoldDB" id="A0A9W8K3K1"/>
<reference evidence="7" key="1">
    <citation type="submission" date="2022-07" db="EMBL/GenBank/DDBJ databases">
        <title>Genome Sequence of Agrocybe chaxingu.</title>
        <authorList>
            <person name="Buettner E."/>
        </authorList>
    </citation>
    <scope>NUCLEOTIDE SEQUENCE</scope>
    <source>
        <strain evidence="7">MP-N11</strain>
    </source>
</reference>
<dbReference type="InterPro" id="IPR012970">
    <property type="entry name" value="Lyase_8_alpha_N"/>
</dbReference>
<dbReference type="InterPro" id="IPR014718">
    <property type="entry name" value="GH-type_carb-bd"/>
</dbReference>
<dbReference type="GO" id="GO:0005576">
    <property type="term" value="C:extracellular region"/>
    <property type="evidence" value="ECO:0007669"/>
    <property type="project" value="InterPro"/>
</dbReference>
<keyword evidence="2" id="KW-0732">Signal</keyword>
<feature type="domain" description="Polysaccharide lyase 8 N-terminal alpha-helical" evidence="6">
    <location>
        <begin position="121"/>
        <end position="277"/>
    </location>
</feature>
<evidence type="ECO:0000259" key="6">
    <source>
        <dbReference type="Pfam" id="PF08124"/>
    </source>
</evidence>
<dbReference type="SUPFAM" id="SSF48230">
    <property type="entry name" value="Chondroitin AC/alginate lyase"/>
    <property type="match status" value="1"/>
</dbReference>
<dbReference type="PANTHER" id="PTHR38481">
    <property type="entry name" value="HYALURONATE LYASE"/>
    <property type="match status" value="1"/>
</dbReference>
<dbReference type="OrthoDB" id="5980780at2759"/>
<organism evidence="7 8">
    <name type="scientific">Agrocybe chaxingu</name>
    <dbReference type="NCBI Taxonomy" id="84603"/>
    <lineage>
        <taxon>Eukaryota</taxon>
        <taxon>Fungi</taxon>
        <taxon>Dikarya</taxon>
        <taxon>Basidiomycota</taxon>
        <taxon>Agaricomycotina</taxon>
        <taxon>Agaricomycetes</taxon>
        <taxon>Agaricomycetidae</taxon>
        <taxon>Agaricales</taxon>
        <taxon>Agaricineae</taxon>
        <taxon>Strophariaceae</taxon>
        <taxon>Agrocybe</taxon>
    </lineage>
</organism>
<dbReference type="InterPro" id="IPR011071">
    <property type="entry name" value="Lyase_8-like_C"/>
</dbReference>
<dbReference type="SUPFAM" id="SSF74650">
    <property type="entry name" value="Galactose mutarotase-like"/>
    <property type="match status" value="1"/>
</dbReference>
<proteinExistence type="inferred from homology"/>
<dbReference type="InterPro" id="IPR004103">
    <property type="entry name" value="Lyase_8_C"/>
</dbReference>
<dbReference type="InterPro" id="IPR011013">
    <property type="entry name" value="Gal_mutarotase_sf_dom"/>
</dbReference>
<dbReference type="Proteomes" id="UP001148786">
    <property type="component" value="Unassembled WGS sequence"/>
</dbReference>
<dbReference type="Gene3D" id="2.70.98.10">
    <property type="match status" value="1"/>
</dbReference>
<keyword evidence="8" id="KW-1185">Reference proteome</keyword>
<evidence type="ECO:0000256" key="3">
    <source>
        <dbReference type="ARBA" id="ARBA00023239"/>
    </source>
</evidence>
<gene>
    <name evidence="7" type="ORF">NLJ89_g4184</name>
</gene>
<dbReference type="PANTHER" id="PTHR38481:SF1">
    <property type="entry name" value="HYALURONATE LYASE"/>
    <property type="match status" value="1"/>
</dbReference>
<dbReference type="Gene3D" id="1.50.10.100">
    <property type="entry name" value="Chondroitin AC/alginate lyase"/>
    <property type="match status" value="1"/>
</dbReference>
<dbReference type="EMBL" id="JANKHO010000336">
    <property type="protein sequence ID" value="KAJ3511289.1"/>
    <property type="molecule type" value="Genomic_DNA"/>
</dbReference>
<dbReference type="SUPFAM" id="SSF49863">
    <property type="entry name" value="Hyaluronate lyase-like, C-terminal domain"/>
    <property type="match status" value="1"/>
</dbReference>
<dbReference type="InterPro" id="IPR038970">
    <property type="entry name" value="Lyase_8"/>
</dbReference>
<dbReference type="Pfam" id="PF02884">
    <property type="entry name" value="Lyase_8_C"/>
    <property type="match status" value="1"/>
</dbReference>
<evidence type="ECO:0000259" key="4">
    <source>
        <dbReference type="Pfam" id="PF02278"/>
    </source>
</evidence>
<evidence type="ECO:0000256" key="1">
    <source>
        <dbReference type="ARBA" id="ARBA00006699"/>
    </source>
</evidence>
<comment type="similarity">
    <text evidence="1">Belongs to the polysaccharide lyase 8 family.</text>
</comment>
<evidence type="ECO:0008006" key="9">
    <source>
        <dbReference type="Google" id="ProtNLM"/>
    </source>
</evidence>
<feature type="domain" description="Polysaccharide lyase family 8 C-terminal" evidence="5">
    <location>
        <begin position="620"/>
        <end position="690"/>
    </location>
</feature>
<dbReference type="GO" id="GO:0005975">
    <property type="term" value="P:carbohydrate metabolic process"/>
    <property type="evidence" value="ECO:0007669"/>
    <property type="project" value="InterPro"/>
</dbReference>
<comment type="caution">
    <text evidence="7">The sequence shown here is derived from an EMBL/GenBank/DDBJ whole genome shotgun (WGS) entry which is preliminary data.</text>
</comment>
<evidence type="ECO:0000256" key="2">
    <source>
        <dbReference type="ARBA" id="ARBA00022729"/>
    </source>
</evidence>
<accession>A0A9W8K3K1</accession>
<dbReference type="GO" id="GO:0030246">
    <property type="term" value="F:carbohydrate binding"/>
    <property type="evidence" value="ECO:0007669"/>
    <property type="project" value="InterPro"/>
</dbReference>
<dbReference type="Pfam" id="PF02278">
    <property type="entry name" value="Lyase_8"/>
    <property type="match status" value="1"/>
</dbReference>
<feature type="domain" description="Polysaccharide lyase family 8 central" evidence="4">
    <location>
        <begin position="360"/>
        <end position="603"/>
    </location>
</feature>
<dbReference type="Gene3D" id="2.60.220.10">
    <property type="entry name" value="Polysaccharide lyase family 8-like, C-terminal"/>
    <property type="match status" value="1"/>
</dbReference>
<evidence type="ECO:0000313" key="7">
    <source>
        <dbReference type="EMBL" id="KAJ3511289.1"/>
    </source>
</evidence>
<dbReference type="InterPro" id="IPR008929">
    <property type="entry name" value="Chondroitin_lyas"/>
</dbReference>
<keyword evidence="3" id="KW-0456">Lyase</keyword>
<dbReference type="Pfam" id="PF08124">
    <property type="entry name" value="Lyase_8_N"/>
    <property type="match status" value="1"/>
</dbReference>
<dbReference type="InterPro" id="IPR003159">
    <property type="entry name" value="Lyase_8_central_dom"/>
</dbReference>
<name>A0A9W8K3K1_9AGAR</name>
<evidence type="ECO:0000259" key="5">
    <source>
        <dbReference type="Pfam" id="PF02884"/>
    </source>
</evidence>
<sequence>MQTRRVDSVLLDIKDTAFPLDIPAWLSSLDSDGKWPDNEVDYTTGCAARRANWPAQTHWLRILNMANAWYGGIDGNDEHFHDANLRAAISRAMDYWFSRDFTNPACLGRGGRVECPCDNADNTLWNTNWFSNTILIPELSIQTCLLLNDTLSVEHLNNCTRISLRAYDTFEHGVSGLFTLSGANILDVGRIGIDQGLLTRNVSLLDDAYRRAHLELGIKDEIKSDGIRADGSFGQHSGMLYNGNYGKDYVNAFLDIEIVAAGTRFAAGSDSQDAFSTLFEGNKWMIFRNAITSVLHWDFSALGRFLTFPVVDDQATGRIKIDLGEVLTLGEEWSSKTLIDFANDLSVDTTDANAGSLTGNRMFYANDYMVHRGRNYVTTLKMYSTRTLNSECVNAQNPKGFHLSDGVLYTYLQGNEYEDIAAAWDWDLIPGITVDYQATPLDCATILKTGIESFVGGVSDSTVGIGVMRYTTPSTQALHFQKAWFFLEDDVQHIAISQLSSTTSAPVFSVLDQKRFAGSLIVDGAPTIKSTSSATAVKTLWHGNVGYTFNELARVSLEVGEKMGDWSAIGISTQPPATVNLFSARIEHGASLSPTSYTAFPGTTHDTFIQKANRLRLQEIRNDANISAVYDETHRTAMAVFWSAEGGSVVIKADLASASIKVTSDGNAAVIYRLDSGQVTLADPTQSLRRVHLSFDLGIGRKPPHWGVGRTKNLVFELPTGGIAGKSVTQTLD</sequence>
<dbReference type="GO" id="GO:0016837">
    <property type="term" value="F:carbon-oxygen lyase activity, acting on polysaccharides"/>
    <property type="evidence" value="ECO:0007669"/>
    <property type="project" value="UniProtKB-ARBA"/>
</dbReference>
<protein>
    <recommendedName>
        <fullName evidence="9">Polysaccharide lyase family 8 protein</fullName>
    </recommendedName>
</protein>
<evidence type="ECO:0000313" key="8">
    <source>
        <dbReference type="Proteomes" id="UP001148786"/>
    </source>
</evidence>